<sequence length="127" mass="14935">MHAQLEEQENKEERWQWVWCAVTARDRRKNPVHAGSRICAASKRQLIKQCSGSHNFMRFAVIYTLVRQINCPDVKRSWNRKIYNFSDTFKGMAVGNWQENLSVSFPVIKFVRSKNWSKTKNLTCIGL</sequence>
<dbReference type="Gramene" id="rna-AYBTSS11_LOCUS23727">
    <property type="protein sequence ID" value="CAJ1971724.1"/>
    <property type="gene ID" value="gene-AYBTSS11_LOCUS23727"/>
</dbReference>
<evidence type="ECO:0000313" key="2">
    <source>
        <dbReference type="Proteomes" id="UP001189624"/>
    </source>
</evidence>
<dbReference type="AlphaFoldDB" id="A0AA86VUK6"/>
<name>A0AA86VUK6_9FABA</name>
<gene>
    <name evidence="1" type="ORF">AYBTSS11_LOCUS23727</name>
</gene>
<evidence type="ECO:0000313" key="1">
    <source>
        <dbReference type="EMBL" id="CAJ1971724.1"/>
    </source>
</evidence>
<keyword evidence="2" id="KW-1185">Reference proteome</keyword>
<organism evidence="1 2">
    <name type="scientific">Sphenostylis stenocarpa</name>
    <dbReference type="NCBI Taxonomy" id="92480"/>
    <lineage>
        <taxon>Eukaryota</taxon>
        <taxon>Viridiplantae</taxon>
        <taxon>Streptophyta</taxon>
        <taxon>Embryophyta</taxon>
        <taxon>Tracheophyta</taxon>
        <taxon>Spermatophyta</taxon>
        <taxon>Magnoliopsida</taxon>
        <taxon>eudicotyledons</taxon>
        <taxon>Gunneridae</taxon>
        <taxon>Pentapetalae</taxon>
        <taxon>rosids</taxon>
        <taxon>fabids</taxon>
        <taxon>Fabales</taxon>
        <taxon>Fabaceae</taxon>
        <taxon>Papilionoideae</taxon>
        <taxon>50 kb inversion clade</taxon>
        <taxon>NPAAA clade</taxon>
        <taxon>indigoferoid/millettioid clade</taxon>
        <taxon>Phaseoleae</taxon>
        <taxon>Sphenostylis</taxon>
    </lineage>
</organism>
<proteinExistence type="predicted"/>
<reference evidence="1" key="1">
    <citation type="submission" date="2023-10" db="EMBL/GenBank/DDBJ databases">
        <authorList>
            <person name="Domelevo Entfellner J.-B."/>
        </authorList>
    </citation>
    <scope>NUCLEOTIDE SEQUENCE</scope>
</reference>
<dbReference type="Proteomes" id="UP001189624">
    <property type="component" value="Chromosome 8"/>
</dbReference>
<protein>
    <submittedName>
        <fullName evidence="1">Uncharacterized protein</fullName>
    </submittedName>
</protein>
<dbReference type="EMBL" id="OY731405">
    <property type="protein sequence ID" value="CAJ1971724.1"/>
    <property type="molecule type" value="Genomic_DNA"/>
</dbReference>
<accession>A0AA86VUK6</accession>